<keyword evidence="5 6" id="KW-0472">Membrane</keyword>
<proteinExistence type="inferred from homology"/>
<name>A0A2V5KCY7_9BACL</name>
<keyword evidence="6" id="KW-0592">Phosphate transport</keyword>
<keyword evidence="8" id="KW-1185">Reference proteome</keyword>
<feature type="transmembrane region" description="Helical" evidence="6">
    <location>
        <begin position="238"/>
        <end position="260"/>
    </location>
</feature>
<keyword evidence="3 6" id="KW-0812">Transmembrane</keyword>
<keyword evidence="2 6" id="KW-0813">Transport</keyword>
<comment type="caution">
    <text evidence="7">The sequence shown here is derived from an EMBL/GenBank/DDBJ whole genome shotgun (WGS) entry which is preliminary data.</text>
</comment>
<feature type="transmembrane region" description="Helical" evidence="6">
    <location>
        <begin position="126"/>
        <end position="148"/>
    </location>
</feature>
<comment type="subcellular location">
    <subcellularLocation>
        <location evidence="1 6">Membrane</location>
        <topology evidence="1 6">Multi-pass membrane protein</topology>
    </subcellularLocation>
</comment>
<evidence type="ECO:0000256" key="5">
    <source>
        <dbReference type="ARBA" id="ARBA00023136"/>
    </source>
</evidence>
<feature type="transmembrane region" description="Helical" evidence="6">
    <location>
        <begin position="320"/>
        <end position="340"/>
    </location>
</feature>
<organism evidence="7 8">
    <name type="scientific">Paenibacillus flagellatus</name>
    <dbReference type="NCBI Taxonomy" id="2211139"/>
    <lineage>
        <taxon>Bacteria</taxon>
        <taxon>Bacillati</taxon>
        <taxon>Bacillota</taxon>
        <taxon>Bacilli</taxon>
        <taxon>Bacillales</taxon>
        <taxon>Paenibacillaceae</taxon>
        <taxon>Paenibacillus</taxon>
    </lineage>
</organism>
<evidence type="ECO:0000313" key="8">
    <source>
        <dbReference type="Proteomes" id="UP000247476"/>
    </source>
</evidence>
<dbReference type="RefSeq" id="WP_110842368.1">
    <property type="nucleotide sequence ID" value="NZ_QJVJ01000011.1"/>
</dbReference>
<evidence type="ECO:0000256" key="3">
    <source>
        <dbReference type="ARBA" id="ARBA00022692"/>
    </source>
</evidence>
<comment type="similarity">
    <text evidence="6">Belongs to the inorganic phosphate transporter (PiT) (TC 2.A.20) family.</text>
</comment>
<gene>
    <name evidence="7" type="ORF">DLM86_22715</name>
</gene>
<keyword evidence="4 6" id="KW-1133">Transmembrane helix</keyword>
<feature type="transmembrane region" description="Helical" evidence="6">
    <location>
        <begin position="169"/>
        <end position="187"/>
    </location>
</feature>
<dbReference type="Pfam" id="PF01384">
    <property type="entry name" value="PHO4"/>
    <property type="match status" value="1"/>
</dbReference>
<dbReference type="Proteomes" id="UP000247476">
    <property type="component" value="Unassembled WGS sequence"/>
</dbReference>
<protein>
    <recommendedName>
        <fullName evidence="6">Phosphate transporter</fullName>
    </recommendedName>
</protein>
<dbReference type="PANTHER" id="PTHR11101">
    <property type="entry name" value="PHOSPHATE TRANSPORTER"/>
    <property type="match status" value="1"/>
</dbReference>
<dbReference type="InterPro" id="IPR001204">
    <property type="entry name" value="Phos_transporter"/>
</dbReference>
<dbReference type="PANTHER" id="PTHR11101:SF80">
    <property type="entry name" value="PHOSPHATE TRANSPORTER"/>
    <property type="match status" value="1"/>
</dbReference>
<reference evidence="7 8" key="1">
    <citation type="submission" date="2018-05" db="EMBL/GenBank/DDBJ databases">
        <title>Paenibacillus flagellatus sp. nov., isolated from selenium mineral soil.</title>
        <authorList>
            <person name="Dai X."/>
        </authorList>
    </citation>
    <scope>NUCLEOTIDE SEQUENCE [LARGE SCALE GENOMIC DNA]</scope>
    <source>
        <strain evidence="7 8">DXL2</strain>
    </source>
</reference>
<dbReference type="AlphaFoldDB" id="A0A2V5KCY7"/>
<evidence type="ECO:0000256" key="6">
    <source>
        <dbReference type="RuleBase" id="RU363058"/>
    </source>
</evidence>
<evidence type="ECO:0000256" key="2">
    <source>
        <dbReference type="ARBA" id="ARBA00022448"/>
    </source>
</evidence>
<evidence type="ECO:0000313" key="7">
    <source>
        <dbReference type="EMBL" id="PYI51740.1"/>
    </source>
</evidence>
<feature type="transmembrane region" description="Helical" evidence="6">
    <location>
        <begin position="193"/>
        <end position="217"/>
    </location>
</feature>
<sequence length="362" mass="37180">MVLGIIAFATAFFFAANIGASGTAAAMGAAYGGGALRSRTAAVWLVAAFAVAGAMLGGGEVVTTISKGIIPESMISIEASVVILLSAAITLFSANRIGIPLSTSEVAVGSIVGVGIAFRNVYWGNVAFMVAVWIVLPFAAFAIAYALGRASRPVERLLARLLPGAAPKLLSACLIAMGCYEAFSAGMNNVANAIGPIVGAGLIGTGAGIALGSLFMAAGAIAMGGRVLETNGKKITKLTLMQGSVVSFTSGTLVIIASMFGLPVPLTQATTMAIMGVGTESIGTSLFRQPIVKRIFRVWLYSPLIAMIVSLLLMETVLHGSFWLAFAIVASLAFTLALLLRKTKLPAETAECYARQAEKPLP</sequence>
<accession>A0A2V5KCY7</accession>
<dbReference type="OrthoDB" id="19855at2"/>
<dbReference type="EMBL" id="QJVJ01000011">
    <property type="protein sequence ID" value="PYI51740.1"/>
    <property type="molecule type" value="Genomic_DNA"/>
</dbReference>
<feature type="transmembrane region" description="Helical" evidence="6">
    <location>
        <begin position="298"/>
        <end position="314"/>
    </location>
</feature>
<feature type="transmembrane region" description="Helical" evidence="6">
    <location>
        <begin position="42"/>
        <end position="63"/>
    </location>
</feature>
<feature type="transmembrane region" description="Helical" evidence="6">
    <location>
        <begin position="75"/>
        <end position="94"/>
    </location>
</feature>
<dbReference type="GO" id="GO:0035435">
    <property type="term" value="P:phosphate ion transmembrane transport"/>
    <property type="evidence" value="ECO:0007669"/>
    <property type="project" value="TreeGrafter"/>
</dbReference>
<dbReference type="GO" id="GO:0016020">
    <property type="term" value="C:membrane"/>
    <property type="evidence" value="ECO:0007669"/>
    <property type="project" value="UniProtKB-SubCell"/>
</dbReference>
<feature type="transmembrane region" description="Helical" evidence="6">
    <location>
        <begin position="266"/>
        <end position="286"/>
    </location>
</feature>
<dbReference type="GO" id="GO:0005315">
    <property type="term" value="F:phosphate transmembrane transporter activity"/>
    <property type="evidence" value="ECO:0007669"/>
    <property type="project" value="InterPro"/>
</dbReference>
<evidence type="ECO:0000256" key="1">
    <source>
        <dbReference type="ARBA" id="ARBA00004141"/>
    </source>
</evidence>
<evidence type="ECO:0000256" key="4">
    <source>
        <dbReference type="ARBA" id="ARBA00022989"/>
    </source>
</evidence>